<keyword evidence="6" id="KW-1185">Reference proteome</keyword>
<dbReference type="CDD" id="cd06170">
    <property type="entry name" value="LuxR_C_like"/>
    <property type="match status" value="1"/>
</dbReference>
<keyword evidence="1" id="KW-0805">Transcription regulation</keyword>
<feature type="domain" description="HTH luxR-type" evidence="4">
    <location>
        <begin position="264"/>
        <end position="329"/>
    </location>
</feature>
<reference evidence="5" key="1">
    <citation type="journal article" date="2014" name="Int. J. Syst. Evol. Microbiol.">
        <title>Complete genome sequence of Corynebacterium casei LMG S-19264T (=DSM 44701T), isolated from a smear-ripened cheese.</title>
        <authorList>
            <consortium name="US DOE Joint Genome Institute (JGI-PGF)"/>
            <person name="Walter F."/>
            <person name="Albersmeier A."/>
            <person name="Kalinowski J."/>
            <person name="Ruckert C."/>
        </authorList>
    </citation>
    <scope>NUCLEOTIDE SEQUENCE</scope>
    <source>
        <strain evidence="5">KCTC 12719</strain>
    </source>
</reference>
<keyword evidence="3" id="KW-0804">Transcription</keyword>
<dbReference type="SMART" id="SM00421">
    <property type="entry name" value="HTH_LUXR"/>
    <property type="match status" value="1"/>
</dbReference>
<evidence type="ECO:0000256" key="1">
    <source>
        <dbReference type="ARBA" id="ARBA00023015"/>
    </source>
</evidence>
<dbReference type="Gene3D" id="1.10.10.10">
    <property type="entry name" value="Winged helix-like DNA-binding domain superfamily/Winged helix DNA-binding domain"/>
    <property type="match status" value="1"/>
</dbReference>
<dbReference type="PROSITE" id="PS50043">
    <property type="entry name" value="HTH_LUXR_2"/>
    <property type="match status" value="1"/>
</dbReference>
<dbReference type="AlphaFoldDB" id="A0A918SAE8"/>
<organism evidence="5 6">
    <name type="scientific">Salinimicrobium marinum</name>
    <dbReference type="NCBI Taxonomy" id="680283"/>
    <lineage>
        <taxon>Bacteria</taxon>
        <taxon>Pseudomonadati</taxon>
        <taxon>Bacteroidota</taxon>
        <taxon>Flavobacteriia</taxon>
        <taxon>Flavobacteriales</taxon>
        <taxon>Flavobacteriaceae</taxon>
        <taxon>Salinimicrobium</taxon>
    </lineage>
</organism>
<dbReference type="EMBL" id="BMXB01000002">
    <property type="protein sequence ID" value="GHA29898.1"/>
    <property type="molecule type" value="Genomic_DNA"/>
</dbReference>
<dbReference type="RefSeq" id="WP_189603506.1">
    <property type="nucleotide sequence ID" value="NZ_BMXB01000002.1"/>
</dbReference>
<dbReference type="PROSITE" id="PS00622">
    <property type="entry name" value="HTH_LUXR_1"/>
    <property type="match status" value="1"/>
</dbReference>
<dbReference type="GO" id="GO:0003677">
    <property type="term" value="F:DNA binding"/>
    <property type="evidence" value="ECO:0007669"/>
    <property type="project" value="UniProtKB-KW"/>
</dbReference>
<dbReference type="Proteomes" id="UP000610456">
    <property type="component" value="Unassembled WGS sequence"/>
</dbReference>
<evidence type="ECO:0000256" key="3">
    <source>
        <dbReference type="ARBA" id="ARBA00023163"/>
    </source>
</evidence>
<dbReference type="InterPro" id="IPR000792">
    <property type="entry name" value="Tscrpt_reg_LuxR_C"/>
</dbReference>
<keyword evidence="2" id="KW-0238">DNA-binding</keyword>
<gene>
    <name evidence="5" type="ORF">GCM10007103_08980</name>
</gene>
<dbReference type="PANTHER" id="PTHR44688:SF16">
    <property type="entry name" value="DNA-BINDING TRANSCRIPTIONAL ACTIVATOR DEVR_DOSR"/>
    <property type="match status" value="1"/>
</dbReference>
<reference evidence="5" key="2">
    <citation type="submission" date="2020-09" db="EMBL/GenBank/DDBJ databases">
        <authorList>
            <person name="Sun Q."/>
            <person name="Kim S."/>
        </authorList>
    </citation>
    <scope>NUCLEOTIDE SEQUENCE</scope>
    <source>
        <strain evidence="5">KCTC 12719</strain>
    </source>
</reference>
<sequence length="333" mass="38314">MEKRQLLLISNNNDFFTGIISRAAATFEVTTVKNIHAGYNLALSYLPDVILIDQTSIGEENIKNISHFKSTHFLNKSHLFLFAERDHQEQIELVYQEDVDHILYDSFSYSAIVEFMDEVTNMKKCQTNYWKDSFMGLFNLLGQPVVLLQDEKIVAINDSFRKFFFVSNPNEITLTDLVDCKSKYKVMETLKTFVRGKHMKATTVTSLKLMNNKIRQAKITFSKLDKALNGQMILMIDFEENSSPLNEKIGTSSLETEEYFSQNNSAEAFNFTSREKEIIELLCRGYKTKEISEALCISVKTIEKHRSNIIKRTNSDTILESVVYALSHNLVDV</sequence>
<proteinExistence type="predicted"/>
<dbReference type="SUPFAM" id="SSF46894">
    <property type="entry name" value="C-terminal effector domain of the bipartite response regulators"/>
    <property type="match status" value="1"/>
</dbReference>
<accession>A0A918SAE8</accession>
<dbReference type="PRINTS" id="PR00038">
    <property type="entry name" value="HTHLUXR"/>
</dbReference>
<evidence type="ECO:0000313" key="6">
    <source>
        <dbReference type="Proteomes" id="UP000610456"/>
    </source>
</evidence>
<protein>
    <recommendedName>
        <fullName evidence="4">HTH luxR-type domain-containing protein</fullName>
    </recommendedName>
</protein>
<dbReference type="InterPro" id="IPR036388">
    <property type="entry name" value="WH-like_DNA-bd_sf"/>
</dbReference>
<dbReference type="InterPro" id="IPR016032">
    <property type="entry name" value="Sig_transdc_resp-reg_C-effctor"/>
</dbReference>
<evidence type="ECO:0000313" key="5">
    <source>
        <dbReference type="EMBL" id="GHA29898.1"/>
    </source>
</evidence>
<comment type="caution">
    <text evidence="5">The sequence shown here is derived from an EMBL/GenBank/DDBJ whole genome shotgun (WGS) entry which is preliminary data.</text>
</comment>
<dbReference type="Pfam" id="PF00196">
    <property type="entry name" value="GerE"/>
    <property type="match status" value="1"/>
</dbReference>
<dbReference type="PANTHER" id="PTHR44688">
    <property type="entry name" value="DNA-BINDING TRANSCRIPTIONAL ACTIVATOR DEVR_DOSR"/>
    <property type="match status" value="1"/>
</dbReference>
<evidence type="ECO:0000259" key="4">
    <source>
        <dbReference type="PROSITE" id="PS50043"/>
    </source>
</evidence>
<evidence type="ECO:0000256" key="2">
    <source>
        <dbReference type="ARBA" id="ARBA00023125"/>
    </source>
</evidence>
<dbReference type="GO" id="GO:0006355">
    <property type="term" value="P:regulation of DNA-templated transcription"/>
    <property type="evidence" value="ECO:0007669"/>
    <property type="project" value="InterPro"/>
</dbReference>
<name>A0A918SAE8_9FLAO</name>